<dbReference type="InParanoid" id="A0A7F5RJF4"/>
<dbReference type="Proteomes" id="UP000192223">
    <property type="component" value="Unplaced"/>
</dbReference>
<accession>A0A7F5RJF4</accession>
<dbReference type="KEGG" id="apln:112906355"/>
<dbReference type="GeneID" id="112906355"/>
<protein>
    <submittedName>
        <fullName evidence="2">Uncharacterized protein LOC112906355</fullName>
    </submittedName>
</protein>
<organism evidence="1 2">
    <name type="scientific">Agrilus planipennis</name>
    <name type="common">Emerald ash borer</name>
    <name type="synonym">Agrilus marcopoli</name>
    <dbReference type="NCBI Taxonomy" id="224129"/>
    <lineage>
        <taxon>Eukaryota</taxon>
        <taxon>Metazoa</taxon>
        <taxon>Ecdysozoa</taxon>
        <taxon>Arthropoda</taxon>
        <taxon>Hexapoda</taxon>
        <taxon>Insecta</taxon>
        <taxon>Pterygota</taxon>
        <taxon>Neoptera</taxon>
        <taxon>Endopterygota</taxon>
        <taxon>Coleoptera</taxon>
        <taxon>Polyphaga</taxon>
        <taxon>Elateriformia</taxon>
        <taxon>Buprestoidea</taxon>
        <taxon>Buprestidae</taxon>
        <taxon>Agrilinae</taxon>
        <taxon>Agrilus</taxon>
    </lineage>
</organism>
<sequence length="101" mass="11655">MKSWLSNYFDVGECMYLRSFNFYVKILNVTPIVTLNLETGSPPYMPRRVTGEDEHTDYTNHLGIQNLFPTEQGDIATKKGDVIESYVNIQCGHYNHSDFDI</sequence>
<dbReference type="AlphaFoldDB" id="A0A7F5RJF4"/>
<evidence type="ECO:0000313" key="2">
    <source>
        <dbReference type="RefSeq" id="XP_025836091.1"/>
    </source>
</evidence>
<name>A0A7F5RJF4_AGRPL</name>
<proteinExistence type="predicted"/>
<gene>
    <name evidence="2" type="primary">LOC112906355</name>
</gene>
<evidence type="ECO:0000313" key="1">
    <source>
        <dbReference type="Proteomes" id="UP000192223"/>
    </source>
</evidence>
<reference evidence="2" key="1">
    <citation type="submission" date="2025-08" db="UniProtKB">
        <authorList>
            <consortium name="RefSeq"/>
        </authorList>
    </citation>
    <scope>IDENTIFICATION</scope>
</reference>
<dbReference type="RefSeq" id="XP_025836091.1">
    <property type="nucleotide sequence ID" value="XM_025980306.1"/>
</dbReference>
<keyword evidence="1" id="KW-1185">Reference proteome</keyword>